<reference evidence="3 4" key="1">
    <citation type="submission" date="2019-02" db="EMBL/GenBank/DDBJ databases">
        <title>Deep-cultivation of Planctomycetes and their phenomic and genomic characterization uncovers novel biology.</title>
        <authorList>
            <person name="Wiegand S."/>
            <person name="Jogler M."/>
            <person name="Boedeker C."/>
            <person name="Pinto D."/>
            <person name="Vollmers J."/>
            <person name="Rivas-Marin E."/>
            <person name="Kohn T."/>
            <person name="Peeters S.H."/>
            <person name="Heuer A."/>
            <person name="Rast P."/>
            <person name="Oberbeckmann S."/>
            <person name="Bunk B."/>
            <person name="Jeske O."/>
            <person name="Meyerdierks A."/>
            <person name="Storesund J.E."/>
            <person name="Kallscheuer N."/>
            <person name="Luecker S."/>
            <person name="Lage O.M."/>
            <person name="Pohl T."/>
            <person name="Merkel B.J."/>
            <person name="Hornburger P."/>
            <person name="Mueller R.-W."/>
            <person name="Bruemmer F."/>
            <person name="Labrenz M."/>
            <person name="Spormann A.M."/>
            <person name="Op den Camp H."/>
            <person name="Overmann J."/>
            <person name="Amann R."/>
            <person name="Jetten M.S.M."/>
            <person name="Mascher T."/>
            <person name="Medema M.H."/>
            <person name="Devos D.P."/>
            <person name="Kaster A.-K."/>
            <person name="Ovreas L."/>
            <person name="Rohde M."/>
            <person name="Galperin M.Y."/>
            <person name="Jogler C."/>
        </authorList>
    </citation>
    <scope>NUCLEOTIDE SEQUENCE [LARGE SCALE GENOMIC DNA]</scope>
    <source>
        <strain evidence="3 4">Pan181</strain>
    </source>
</reference>
<dbReference type="OrthoDB" id="268753at2"/>
<dbReference type="RefSeq" id="WP_145250056.1">
    <property type="nucleotide sequence ID" value="NZ_CP036278.1"/>
</dbReference>
<dbReference type="Gene3D" id="3.60.15.10">
    <property type="entry name" value="Ribonuclease Z/Hydroxyacylglutathione hydrolase-like"/>
    <property type="match status" value="1"/>
</dbReference>
<evidence type="ECO:0000313" key="3">
    <source>
        <dbReference type="EMBL" id="QDU58305.1"/>
    </source>
</evidence>
<keyword evidence="1" id="KW-0732">Signal</keyword>
<protein>
    <submittedName>
        <fullName evidence="3">DinB superfamily protein</fullName>
    </submittedName>
</protein>
<proteinExistence type="predicted"/>
<dbReference type="SUPFAM" id="SSF109854">
    <property type="entry name" value="DinB/YfiT-like putative metalloenzymes"/>
    <property type="match status" value="1"/>
</dbReference>
<dbReference type="InterPro" id="IPR036866">
    <property type="entry name" value="RibonucZ/Hydroxyglut_hydro"/>
</dbReference>
<evidence type="ECO:0000259" key="2">
    <source>
        <dbReference type="Pfam" id="PF12867"/>
    </source>
</evidence>
<feature type="domain" description="DinB-like" evidence="2">
    <location>
        <begin position="297"/>
        <end position="414"/>
    </location>
</feature>
<feature type="chain" id="PRO_5021871779" evidence="1">
    <location>
        <begin position="20"/>
        <end position="439"/>
    </location>
</feature>
<accession>A0A518AUC9</accession>
<dbReference type="PANTHER" id="PTHR39189:SF1">
    <property type="entry name" value="UPF0173 METAL-DEPENDENT HYDROLASE YTKL"/>
    <property type="match status" value="1"/>
</dbReference>
<evidence type="ECO:0000256" key="1">
    <source>
        <dbReference type="SAM" id="SignalP"/>
    </source>
</evidence>
<dbReference type="InterPro" id="IPR024775">
    <property type="entry name" value="DinB-like"/>
</dbReference>
<dbReference type="KEGG" id="amuc:Pan181_45380"/>
<dbReference type="AlphaFoldDB" id="A0A518AUC9"/>
<dbReference type="Pfam" id="PF12867">
    <property type="entry name" value="DinB_2"/>
    <property type="match status" value="1"/>
</dbReference>
<dbReference type="Gene3D" id="1.20.120.450">
    <property type="entry name" value="dinb family like domain"/>
    <property type="match status" value="1"/>
</dbReference>
<gene>
    <name evidence="3" type="ORF">Pan181_45380</name>
</gene>
<name>A0A518AUC9_9BACT</name>
<dbReference type="Proteomes" id="UP000315750">
    <property type="component" value="Chromosome"/>
</dbReference>
<evidence type="ECO:0000313" key="4">
    <source>
        <dbReference type="Proteomes" id="UP000315750"/>
    </source>
</evidence>
<dbReference type="InterPro" id="IPR034660">
    <property type="entry name" value="DinB/YfiT-like"/>
</dbReference>
<dbReference type="Pfam" id="PF13483">
    <property type="entry name" value="Lactamase_B_3"/>
    <property type="match status" value="1"/>
</dbReference>
<feature type="signal peptide" evidence="1">
    <location>
        <begin position="1"/>
        <end position="19"/>
    </location>
</feature>
<keyword evidence="4" id="KW-1185">Reference proteome</keyword>
<dbReference type="SUPFAM" id="SSF56281">
    <property type="entry name" value="Metallo-hydrolase/oxidoreductase"/>
    <property type="match status" value="1"/>
</dbReference>
<dbReference type="EMBL" id="CP036278">
    <property type="protein sequence ID" value="QDU58305.1"/>
    <property type="molecule type" value="Genomic_DNA"/>
</dbReference>
<dbReference type="PANTHER" id="PTHR39189">
    <property type="entry name" value="UPF0173 METAL-DEPENDENT HYDROLASE YTKL"/>
    <property type="match status" value="1"/>
</dbReference>
<organism evidence="3 4">
    <name type="scientific">Aeoliella mucimassa</name>
    <dbReference type="NCBI Taxonomy" id="2527972"/>
    <lineage>
        <taxon>Bacteria</taxon>
        <taxon>Pseudomonadati</taxon>
        <taxon>Planctomycetota</taxon>
        <taxon>Planctomycetia</taxon>
        <taxon>Pirellulales</taxon>
        <taxon>Lacipirellulaceae</taxon>
        <taxon>Aeoliella</taxon>
    </lineage>
</organism>
<sequence length="439" mass="49398" precursor="true">MRFLASFVVACVFAAQGLAQYNVPSISAEVPDRHAVAIRWWGQGMVSIETYWNLKVVIDPISKKSGSALPDVEADLVLLSHEHTDQNNVDGVKREPHLVRGIDESGKHCHINHRFDRVENSLECQWWEDTKANVDKRTSHTIGVYAIPAWRNNAEGSARVSAAMFKITVDGVTILYCGSLGQAELTDEQLKKIHKVDVLLVSTAAAEDQLHSPATRISQQVKPRFIVPIDYEPKESIGDVMGIDAMWRVEERDHNTLAVCQSQQPVFGSKLVFLSPEPYQPTGELAELLTKMDAACKASQKVFAPLSANQLNWQPPNGTHTPRWNVEHMLGRQLGFFSQIYATIDPDTFAHVDLNPAQMPPDYKAAHPNWDGAEDARQMERANAYVRRFAYLLEGVDLDAKAPGSFWTPRKLLEQMDRHFAEHTANVERKFELEGWPKE</sequence>